<protein>
    <submittedName>
        <fullName evidence="1">Uncharacterized protein</fullName>
    </submittedName>
</protein>
<organism evidence="1 2">
    <name type="scientific">Peronospora matthiolae</name>
    <dbReference type="NCBI Taxonomy" id="2874970"/>
    <lineage>
        <taxon>Eukaryota</taxon>
        <taxon>Sar</taxon>
        <taxon>Stramenopiles</taxon>
        <taxon>Oomycota</taxon>
        <taxon>Peronosporomycetes</taxon>
        <taxon>Peronosporales</taxon>
        <taxon>Peronosporaceae</taxon>
        <taxon>Peronospora</taxon>
    </lineage>
</organism>
<gene>
    <name evidence="1" type="ORF">PM001_LOCUS17729</name>
</gene>
<accession>A0AAV1UHR6</accession>
<evidence type="ECO:0000313" key="1">
    <source>
        <dbReference type="EMBL" id="CAK7932579.1"/>
    </source>
</evidence>
<comment type="caution">
    <text evidence="1">The sequence shown here is derived from an EMBL/GenBank/DDBJ whole genome shotgun (WGS) entry which is preliminary data.</text>
</comment>
<dbReference type="Proteomes" id="UP001162060">
    <property type="component" value="Unassembled WGS sequence"/>
</dbReference>
<dbReference type="AlphaFoldDB" id="A0AAV1UHR6"/>
<reference evidence="1" key="1">
    <citation type="submission" date="2024-01" db="EMBL/GenBank/DDBJ databases">
        <authorList>
            <person name="Webb A."/>
        </authorList>
    </citation>
    <scope>NUCLEOTIDE SEQUENCE</scope>
    <source>
        <strain evidence="1">Pm1</strain>
    </source>
</reference>
<dbReference type="EMBL" id="CAKLBY020000190">
    <property type="protein sequence ID" value="CAK7932579.1"/>
    <property type="molecule type" value="Genomic_DNA"/>
</dbReference>
<evidence type="ECO:0000313" key="2">
    <source>
        <dbReference type="Proteomes" id="UP001162060"/>
    </source>
</evidence>
<proteinExistence type="predicted"/>
<name>A0AAV1UHR6_9STRA</name>
<sequence length="76" mass="8177">MRHVNTHVAAASAPSTAVRPAAMATVRSVTMMSVGISINDDCPNQSDERESETIMTRMSLQATRRNGDCTQDVILA</sequence>